<keyword evidence="2 3" id="KW-0802">TPR repeat</keyword>
<dbReference type="Proteomes" id="UP000185207">
    <property type="component" value="Unassembled WGS sequence"/>
</dbReference>
<dbReference type="AlphaFoldDB" id="A0A1N6EW36"/>
<dbReference type="PROSITE" id="PS50005">
    <property type="entry name" value="TPR"/>
    <property type="match status" value="3"/>
</dbReference>
<gene>
    <name evidence="5" type="ORF">SAMN05444409_0887</name>
</gene>
<accession>A0A1N6EW36</accession>
<protein>
    <submittedName>
        <fullName evidence="5">Tetratricopeptide repeat-containing protein</fullName>
    </submittedName>
</protein>
<dbReference type="PANTHER" id="PTHR44943:SF4">
    <property type="entry name" value="TPR REPEAT-CONTAINING PROTEIN MJ0798"/>
    <property type="match status" value="1"/>
</dbReference>
<dbReference type="InterPro" id="IPR025375">
    <property type="entry name" value="DUF4365"/>
</dbReference>
<dbReference type="Pfam" id="PF13181">
    <property type="entry name" value="TPR_8"/>
    <property type="match status" value="1"/>
</dbReference>
<dbReference type="SUPFAM" id="SSF48452">
    <property type="entry name" value="TPR-like"/>
    <property type="match status" value="2"/>
</dbReference>
<dbReference type="SMART" id="SM00028">
    <property type="entry name" value="TPR"/>
    <property type="match status" value="4"/>
</dbReference>
<feature type="repeat" description="TPR" evidence="3">
    <location>
        <begin position="274"/>
        <end position="307"/>
    </location>
</feature>
<dbReference type="STRING" id="1416779.SAMN05444409_0887"/>
<dbReference type="InterPro" id="IPR019734">
    <property type="entry name" value="TPR_rpt"/>
</dbReference>
<dbReference type="InterPro" id="IPR051685">
    <property type="entry name" value="Ycf3/AcsC/BcsC/TPR_MFPF"/>
</dbReference>
<dbReference type="PANTHER" id="PTHR44943">
    <property type="entry name" value="CELLULOSE SYNTHASE OPERON PROTEIN C"/>
    <property type="match status" value="1"/>
</dbReference>
<dbReference type="InterPro" id="IPR011990">
    <property type="entry name" value="TPR-like_helical_dom_sf"/>
</dbReference>
<evidence type="ECO:0000259" key="4">
    <source>
        <dbReference type="Pfam" id="PF14280"/>
    </source>
</evidence>
<keyword evidence="6" id="KW-1185">Reference proteome</keyword>
<evidence type="ECO:0000256" key="1">
    <source>
        <dbReference type="ARBA" id="ARBA00022737"/>
    </source>
</evidence>
<proteinExistence type="predicted"/>
<evidence type="ECO:0000313" key="5">
    <source>
        <dbReference type="EMBL" id="SIN87177.1"/>
    </source>
</evidence>
<evidence type="ECO:0000256" key="3">
    <source>
        <dbReference type="PROSITE-ProRule" id="PRU00339"/>
    </source>
</evidence>
<dbReference type="Pfam" id="PF14280">
    <property type="entry name" value="DUF4365"/>
    <property type="match status" value="1"/>
</dbReference>
<dbReference type="Gene3D" id="1.25.40.10">
    <property type="entry name" value="Tetratricopeptide repeat domain"/>
    <property type="match status" value="1"/>
</dbReference>
<dbReference type="RefSeq" id="WP_074233657.1">
    <property type="nucleotide sequence ID" value="NZ_FSRK01000001.1"/>
</dbReference>
<evidence type="ECO:0000256" key="2">
    <source>
        <dbReference type="ARBA" id="ARBA00022803"/>
    </source>
</evidence>
<feature type="repeat" description="TPR" evidence="3">
    <location>
        <begin position="381"/>
        <end position="414"/>
    </location>
</feature>
<dbReference type="Pfam" id="PF13414">
    <property type="entry name" value="TPR_11"/>
    <property type="match status" value="1"/>
</dbReference>
<reference evidence="6" key="1">
    <citation type="submission" date="2016-11" db="EMBL/GenBank/DDBJ databases">
        <authorList>
            <person name="Varghese N."/>
            <person name="Submissions S."/>
        </authorList>
    </citation>
    <scope>NUCLEOTIDE SEQUENCE [LARGE SCALE GENOMIC DNA]</scope>
    <source>
        <strain evidence="6">DSM 27623</strain>
    </source>
</reference>
<name>A0A1N6EW36_9FLAO</name>
<keyword evidence="1" id="KW-0677">Repeat</keyword>
<organism evidence="5 6">
    <name type="scientific">Epilithonimonas zeae</name>
    <dbReference type="NCBI Taxonomy" id="1416779"/>
    <lineage>
        <taxon>Bacteria</taxon>
        <taxon>Pseudomonadati</taxon>
        <taxon>Bacteroidota</taxon>
        <taxon>Flavobacteriia</taxon>
        <taxon>Flavobacteriales</taxon>
        <taxon>Weeksellaceae</taxon>
        <taxon>Chryseobacterium group</taxon>
        <taxon>Epilithonimonas</taxon>
    </lineage>
</organism>
<feature type="repeat" description="TPR" evidence="3">
    <location>
        <begin position="308"/>
        <end position="341"/>
    </location>
</feature>
<evidence type="ECO:0000313" key="6">
    <source>
        <dbReference type="Proteomes" id="UP000185207"/>
    </source>
</evidence>
<dbReference type="PROSITE" id="PS50293">
    <property type="entry name" value="TPR_REGION"/>
    <property type="match status" value="1"/>
</dbReference>
<feature type="domain" description="DUF4365" evidence="4">
    <location>
        <begin position="26"/>
        <end position="134"/>
    </location>
</feature>
<sequence length="661" mass="77038">MNKPNRHKNHILETESNKFYSNCLPNEWFADKPDHDYGIDYITHISVNGQVTGLNFSVQLKSKEKESNKQHVSISIKQSTLGLFNTKLEPVLLVAYVQEDKEAYWYWYNDLNLDLTKIQKMVRINIPRANKLSQIDWNVVTKYVQDIFSIKTLIDGIRALEYTELSNTEVLAWRNYYAGKYEDASFYFKSLLKEKQKNQVVILEGLAHSQYMSFNYKDALQTINKCIENAGTENHYLTKACILAEDGVVTRSKGKLIEAKNIFYQYLLEGNDNEIGHYNFANTLKSLGDLEEAVKQYKLCLQINPNNAQAWKNLGSIYYDLHNHEEEIVCYDKALKINPNLPQALFSKGVTLSHIYKKHTEGLSLMLKSNEYEEEMMNGFPIGYFWIAYTYEKLDKIDESLRYIDKGLSIDPENLFMLDFKTNLLAFNFDKNDKLKNIATAFFEYRLELDNHFKSLYYFIKAKEIHDENTILELLKKYTAIVKFADLGTFTKCELKLPDLLKFLLHYDKYLTLRQTYPLSRYLNHLISSNHSISSEFYEIMDLIFAKSFSDAIEEYYKAGNMKLIGEAILNGLSVLPNAIFELIPNEEYTQDEAVAIMAHTYLEYPNIAVREFGIQIGLITGNFGLEKVDPADILSDSWYEEFRENTLIYINRKLKLLNEE</sequence>
<dbReference type="EMBL" id="FSRK01000001">
    <property type="protein sequence ID" value="SIN87177.1"/>
    <property type="molecule type" value="Genomic_DNA"/>
</dbReference>
<dbReference type="OrthoDB" id="1466206at2"/>